<evidence type="ECO:0000256" key="3">
    <source>
        <dbReference type="ARBA" id="ARBA00022989"/>
    </source>
</evidence>
<proteinExistence type="predicted"/>
<sequence>MTPVAQAAVLVSFPVAAAAIGSGVALVRPPGPRLVSGIQHFAAGVVLAALAGEVLPRLREEGNLPWAVIGFTVGVLTMLALAAYGRSRDEARTNVSTRTLVMALPLGMLVAVGIDLLIDGLLVGLGVTLGATAGLILTVALTIEILFLSLSLAAELTETGLGRLQAGLICAGLGLITAVGAIGGVLVLGGASDAVLAAVLAFGSAALMYLAVEELLVEAHEQDESSLLTAMFFAGFLVIYVLGELAA</sequence>
<keyword evidence="4 5" id="KW-0472">Membrane</keyword>
<feature type="transmembrane region" description="Helical" evidence="5">
    <location>
        <begin position="133"/>
        <end position="154"/>
    </location>
</feature>
<evidence type="ECO:0000256" key="1">
    <source>
        <dbReference type="ARBA" id="ARBA00004141"/>
    </source>
</evidence>
<evidence type="ECO:0000313" key="6">
    <source>
        <dbReference type="EMBL" id="CUR54320.1"/>
    </source>
</evidence>
<feature type="transmembrane region" description="Helical" evidence="5">
    <location>
        <begin position="224"/>
        <end position="243"/>
    </location>
</feature>
<feature type="transmembrane region" description="Helical" evidence="5">
    <location>
        <begin position="64"/>
        <end position="85"/>
    </location>
</feature>
<dbReference type="InterPro" id="IPR003689">
    <property type="entry name" value="ZIP"/>
</dbReference>
<dbReference type="AlphaFoldDB" id="A0A2P2BX55"/>
<reference evidence="6" key="1">
    <citation type="submission" date="2015-08" db="EMBL/GenBank/DDBJ databases">
        <authorList>
            <person name="Babu N.S."/>
            <person name="Beckwith C.J."/>
            <person name="Beseler K.G."/>
            <person name="Brison A."/>
            <person name="Carone J.V."/>
            <person name="Caskin T.P."/>
            <person name="Diamond M."/>
            <person name="Durham M.E."/>
            <person name="Foxe J.M."/>
            <person name="Go M."/>
            <person name="Henderson B.A."/>
            <person name="Jones I.B."/>
            <person name="McGettigan J.A."/>
            <person name="Micheletti S.J."/>
            <person name="Nasrallah M.E."/>
            <person name="Ortiz D."/>
            <person name="Piller C.R."/>
            <person name="Privatt S.R."/>
            <person name="Schneider S.L."/>
            <person name="Sharp S."/>
            <person name="Smith T.C."/>
            <person name="Stanton J.D."/>
            <person name="Ullery H.E."/>
            <person name="Wilson R.J."/>
            <person name="Serrano M.G."/>
            <person name="Buck G."/>
            <person name="Lee V."/>
            <person name="Wang Y."/>
            <person name="Carvalho R."/>
            <person name="Voegtly L."/>
            <person name="Shi R."/>
            <person name="Duckworth R."/>
            <person name="Johnson A."/>
            <person name="Loviza R."/>
            <person name="Walstead R."/>
            <person name="Shah Z."/>
            <person name="Kiflezghi M."/>
            <person name="Wade K."/>
            <person name="Ball S.L."/>
            <person name="Bradley K.W."/>
            <person name="Asai D.J."/>
            <person name="Bowman C.A."/>
            <person name="Russell D.A."/>
            <person name="Pope W.H."/>
            <person name="Jacobs-Sera D."/>
            <person name="Hendrix R.W."/>
            <person name="Hatfull G.F."/>
        </authorList>
    </citation>
    <scope>NUCLEOTIDE SEQUENCE</scope>
</reference>
<gene>
    <name evidence="6" type="ORF">NOCA2150062</name>
</gene>
<dbReference type="GO" id="GO:0016020">
    <property type="term" value="C:membrane"/>
    <property type="evidence" value="ECO:0007669"/>
    <property type="project" value="UniProtKB-SubCell"/>
</dbReference>
<feature type="transmembrane region" description="Helical" evidence="5">
    <location>
        <begin position="106"/>
        <end position="127"/>
    </location>
</feature>
<feature type="transmembrane region" description="Helical" evidence="5">
    <location>
        <begin position="6"/>
        <end position="27"/>
    </location>
</feature>
<dbReference type="Pfam" id="PF02535">
    <property type="entry name" value="Zip"/>
    <property type="match status" value="1"/>
</dbReference>
<accession>A0A2P2BX55</accession>
<dbReference type="GO" id="GO:0046873">
    <property type="term" value="F:metal ion transmembrane transporter activity"/>
    <property type="evidence" value="ECO:0007669"/>
    <property type="project" value="InterPro"/>
</dbReference>
<protein>
    <submittedName>
        <fullName evidence="6">Putative membrane protein</fullName>
    </submittedName>
</protein>
<feature type="transmembrane region" description="Helical" evidence="5">
    <location>
        <begin position="34"/>
        <end position="52"/>
    </location>
</feature>
<organism evidence="6">
    <name type="scientific">metagenome</name>
    <dbReference type="NCBI Taxonomy" id="256318"/>
    <lineage>
        <taxon>unclassified sequences</taxon>
        <taxon>metagenomes</taxon>
    </lineage>
</organism>
<keyword evidence="2 5" id="KW-0812">Transmembrane</keyword>
<keyword evidence="3 5" id="KW-1133">Transmembrane helix</keyword>
<dbReference type="EMBL" id="CZKA01000007">
    <property type="protein sequence ID" value="CUR54320.1"/>
    <property type="molecule type" value="Genomic_DNA"/>
</dbReference>
<feature type="transmembrane region" description="Helical" evidence="5">
    <location>
        <begin position="194"/>
        <end position="212"/>
    </location>
</feature>
<name>A0A2P2BX55_9ZZZZ</name>
<comment type="subcellular location">
    <subcellularLocation>
        <location evidence="1">Membrane</location>
        <topology evidence="1">Multi-pass membrane protein</topology>
    </subcellularLocation>
</comment>
<evidence type="ECO:0000256" key="4">
    <source>
        <dbReference type="ARBA" id="ARBA00023136"/>
    </source>
</evidence>
<feature type="transmembrane region" description="Helical" evidence="5">
    <location>
        <begin position="166"/>
        <end position="188"/>
    </location>
</feature>
<evidence type="ECO:0000256" key="2">
    <source>
        <dbReference type="ARBA" id="ARBA00022692"/>
    </source>
</evidence>
<evidence type="ECO:0000256" key="5">
    <source>
        <dbReference type="SAM" id="Phobius"/>
    </source>
</evidence>